<dbReference type="PANTHER" id="PTHR11685">
    <property type="entry name" value="RBR FAMILY RING FINGER AND IBR DOMAIN-CONTAINING"/>
    <property type="match status" value="1"/>
</dbReference>
<dbReference type="Proteomes" id="UP001175227">
    <property type="component" value="Unassembled WGS sequence"/>
</dbReference>
<evidence type="ECO:0000313" key="13">
    <source>
        <dbReference type="EMBL" id="KAK0476886.1"/>
    </source>
</evidence>
<dbReference type="InterPro" id="IPR054694">
    <property type="entry name" value="Parkin-like_IBR"/>
</dbReference>
<evidence type="ECO:0000256" key="10">
    <source>
        <dbReference type="PROSITE-ProRule" id="PRU00175"/>
    </source>
</evidence>
<dbReference type="Gene3D" id="3.30.40.10">
    <property type="entry name" value="Zinc/RING finger domain, C3HC4 (zinc finger)"/>
    <property type="match status" value="1"/>
</dbReference>
<dbReference type="EMBL" id="JAUEPR010000019">
    <property type="protein sequence ID" value="KAK0476886.1"/>
    <property type="molecule type" value="Genomic_DNA"/>
</dbReference>
<dbReference type="SMART" id="SM00184">
    <property type="entry name" value="RING"/>
    <property type="match status" value="2"/>
</dbReference>
<dbReference type="CDD" id="cd22584">
    <property type="entry name" value="Rcat_RBR_unk"/>
    <property type="match status" value="1"/>
</dbReference>
<dbReference type="GO" id="GO:0008270">
    <property type="term" value="F:zinc ion binding"/>
    <property type="evidence" value="ECO:0007669"/>
    <property type="project" value="UniProtKB-KW"/>
</dbReference>
<dbReference type="InterPro" id="IPR044066">
    <property type="entry name" value="TRIAD_supradom"/>
</dbReference>
<evidence type="ECO:0000256" key="3">
    <source>
        <dbReference type="ARBA" id="ARBA00012251"/>
    </source>
</evidence>
<keyword evidence="7 10" id="KW-0863">Zinc-finger</keyword>
<dbReference type="Pfam" id="PF22605">
    <property type="entry name" value="IBR_2"/>
    <property type="match status" value="1"/>
</dbReference>
<keyword evidence="14" id="KW-1185">Reference proteome</keyword>
<comment type="pathway">
    <text evidence="2">Protein modification; protein ubiquitination.</text>
</comment>
<dbReference type="InterPro" id="IPR018957">
    <property type="entry name" value="Znf_C3HC4_RING-type"/>
</dbReference>
<proteinExistence type="predicted"/>
<evidence type="ECO:0000256" key="9">
    <source>
        <dbReference type="ARBA" id="ARBA00022833"/>
    </source>
</evidence>
<keyword evidence="6" id="KW-0677">Repeat</keyword>
<dbReference type="Gene3D" id="1.20.120.1750">
    <property type="match status" value="1"/>
</dbReference>
<evidence type="ECO:0000256" key="1">
    <source>
        <dbReference type="ARBA" id="ARBA00001798"/>
    </source>
</evidence>
<organism evidence="13 14">
    <name type="scientific">Armillaria novae-zelandiae</name>
    <dbReference type="NCBI Taxonomy" id="153914"/>
    <lineage>
        <taxon>Eukaryota</taxon>
        <taxon>Fungi</taxon>
        <taxon>Dikarya</taxon>
        <taxon>Basidiomycota</taxon>
        <taxon>Agaricomycotina</taxon>
        <taxon>Agaricomycetes</taxon>
        <taxon>Agaricomycetidae</taxon>
        <taxon>Agaricales</taxon>
        <taxon>Marasmiineae</taxon>
        <taxon>Physalacriaceae</taxon>
        <taxon>Armillaria</taxon>
    </lineage>
</organism>
<evidence type="ECO:0000256" key="7">
    <source>
        <dbReference type="ARBA" id="ARBA00022771"/>
    </source>
</evidence>
<dbReference type="EC" id="2.3.2.31" evidence="3"/>
<dbReference type="GO" id="GO:0016567">
    <property type="term" value="P:protein ubiquitination"/>
    <property type="evidence" value="ECO:0007669"/>
    <property type="project" value="InterPro"/>
</dbReference>
<keyword evidence="9" id="KW-0862">Zinc</keyword>
<accession>A0AA39P3Z1</accession>
<evidence type="ECO:0000313" key="14">
    <source>
        <dbReference type="Proteomes" id="UP001175227"/>
    </source>
</evidence>
<keyword evidence="8" id="KW-0833">Ubl conjugation pathway</keyword>
<dbReference type="AlphaFoldDB" id="A0AA39P3Z1"/>
<keyword evidence="4" id="KW-0808">Transferase</keyword>
<feature type="domain" description="RING-type" evidence="11">
    <location>
        <begin position="130"/>
        <end position="178"/>
    </location>
</feature>
<dbReference type="InterPro" id="IPR031127">
    <property type="entry name" value="E3_UB_ligase_RBR"/>
</dbReference>
<dbReference type="SUPFAM" id="SSF57850">
    <property type="entry name" value="RING/U-box"/>
    <property type="match status" value="2"/>
</dbReference>
<dbReference type="InterPro" id="IPR013083">
    <property type="entry name" value="Znf_RING/FYVE/PHD"/>
</dbReference>
<evidence type="ECO:0000256" key="5">
    <source>
        <dbReference type="ARBA" id="ARBA00022723"/>
    </source>
</evidence>
<evidence type="ECO:0000256" key="2">
    <source>
        <dbReference type="ARBA" id="ARBA00004906"/>
    </source>
</evidence>
<evidence type="ECO:0000256" key="4">
    <source>
        <dbReference type="ARBA" id="ARBA00022679"/>
    </source>
</evidence>
<evidence type="ECO:0000256" key="8">
    <source>
        <dbReference type="ARBA" id="ARBA00022786"/>
    </source>
</evidence>
<keyword evidence="5" id="KW-0479">Metal-binding</keyword>
<protein>
    <recommendedName>
        <fullName evidence="3">RBR-type E3 ubiquitin transferase</fullName>
        <ecNumber evidence="3">2.3.2.31</ecNumber>
    </recommendedName>
</protein>
<dbReference type="Pfam" id="PF00097">
    <property type="entry name" value="zf-C3HC4"/>
    <property type="match status" value="1"/>
</dbReference>
<name>A0AA39P3Z1_9AGAR</name>
<evidence type="ECO:0000256" key="6">
    <source>
        <dbReference type="ARBA" id="ARBA00022737"/>
    </source>
</evidence>
<dbReference type="InterPro" id="IPR001841">
    <property type="entry name" value="Znf_RING"/>
</dbReference>
<comment type="caution">
    <text evidence="13">The sequence shown here is derived from an EMBL/GenBank/DDBJ whole genome shotgun (WGS) entry which is preliminary data.</text>
</comment>
<evidence type="ECO:0000259" key="11">
    <source>
        <dbReference type="PROSITE" id="PS50089"/>
    </source>
</evidence>
<sequence>MLSTLNPPTPIRPLADSSNLLKQGGKTQVFDDDPFEGHLKDLREVLERLGETPPRHFSRTIEVRPDWNRSSLPSLRGNAASSSQKNLGLDHTESSLDYASALQREYDEENHRLEQERLALQYDAQEIFDCAICFDNLPIEDVAFVPECDHSACRDCLRQYILTTLHDHRFPILCPLCTDGETKTSLPETLILDIGISEEDFLIWEELQMSTFSILTHCRRCQKSAFVDRIDYQESSTIKCPLPECEHKWCKSCSQTIDTAAGAPEHSCDGTSELDHLMKQRGWKYCPGCKTPVQQDGGCNHMKCTVPGCNSHFCYVCGQMIVRSVLRNEIQNAVMDHYGRCVLFEVPPEV</sequence>
<comment type="catalytic activity">
    <reaction evidence="1">
        <text>[E2 ubiquitin-conjugating enzyme]-S-ubiquitinyl-L-cysteine + [acceptor protein]-L-lysine = [E2 ubiquitin-conjugating enzyme]-L-cysteine + [acceptor protein]-N(6)-ubiquitinyl-L-lysine.</text>
        <dbReference type="EC" id="2.3.2.31"/>
    </reaction>
</comment>
<feature type="domain" description="RING-type" evidence="12">
    <location>
        <begin position="126"/>
        <end position="345"/>
    </location>
</feature>
<dbReference type="GO" id="GO:0061630">
    <property type="term" value="F:ubiquitin protein ligase activity"/>
    <property type="evidence" value="ECO:0007669"/>
    <property type="project" value="UniProtKB-EC"/>
</dbReference>
<gene>
    <name evidence="13" type="ORF">IW261DRAFT_336226</name>
</gene>
<reference evidence="13" key="1">
    <citation type="submission" date="2023-06" db="EMBL/GenBank/DDBJ databases">
        <authorList>
            <consortium name="Lawrence Berkeley National Laboratory"/>
            <person name="Ahrendt S."/>
            <person name="Sahu N."/>
            <person name="Indic B."/>
            <person name="Wong-Bajracharya J."/>
            <person name="Merenyi Z."/>
            <person name="Ke H.-M."/>
            <person name="Monk M."/>
            <person name="Kocsube S."/>
            <person name="Drula E."/>
            <person name="Lipzen A."/>
            <person name="Balint B."/>
            <person name="Henrissat B."/>
            <person name="Andreopoulos B."/>
            <person name="Martin F.M."/>
            <person name="Harder C.B."/>
            <person name="Rigling D."/>
            <person name="Ford K.L."/>
            <person name="Foster G.D."/>
            <person name="Pangilinan J."/>
            <person name="Papanicolaou A."/>
            <person name="Barry K."/>
            <person name="LaButti K."/>
            <person name="Viragh M."/>
            <person name="Koriabine M."/>
            <person name="Yan M."/>
            <person name="Riley R."/>
            <person name="Champramary S."/>
            <person name="Plett K.L."/>
            <person name="Tsai I.J."/>
            <person name="Slot J."/>
            <person name="Sipos G."/>
            <person name="Plett J."/>
            <person name="Nagy L.G."/>
            <person name="Grigoriev I.V."/>
        </authorList>
    </citation>
    <scope>NUCLEOTIDE SEQUENCE</scope>
    <source>
        <strain evidence="13">ICMP 16352</strain>
    </source>
</reference>
<dbReference type="PROSITE" id="PS50089">
    <property type="entry name" value="ZF_RING_2"/>
    <property type="match status" value="1"/>
</dbReference>
<evidence type="ECO:0000259" key="12">
    <source>
        <dbReference type="PROSITE" id="PS51873"/>
    </source>
</evidence>
<dbReference type="PROSITE" id="PS51873">
    <property type="entry name" value="TRIAD"/>
    <property type="match status" value="1"/>
</dbReference>